<dbReference type="AlphaFoldDB" id="A0AAV5IWU5"/>
<dbReference type="InterPro" id="IPR036397">
    <property type="entry name" value="RNaseH_sf"/>
</dbReference>
<feature type="domain" description="RNase H type-1" evidence="1">
    <location>
        <begin position="1"/>
        <end position="71"/>
    </location>
</feature>
<sequence>MSIALSRGFTKLILEIDLKIAMTLIGKSNCDYYSLGALVANCRMLLDPIPELKFKHTYREANAIVDHLAKKRAKSTDHFVVYNNYTTDLGHILYSVKIISSSKCRRTEEWYPSGTVRQPSDIN</sequence>
<gene>
    <name evidence="2" type="ORF">SLEP1_g18251</name>
</gene>
<proteinExistence type="predicted"/>
<dbReference type="Pfam" id="PF13456">
    <property type="entry name" value="RVT_3"/>
    <property type="match status" value="1"/>
</dbReference>
<dbReference type="InterPro" id="IPR002156">
    <property type="entry name" value="RNaseH_domain"/>
</dbReference>
<comment type="caution">
    <text evidence="2">The sequence shown here is derived from an EMBL/GenBank/DDBJ whole genome shotgun (WGS) entry which is preliminary data.</text>
</comment>
<dbReference type="EMBL" id="BPVZ01000025">
    <property type="protein sequence ID" value="GKV06351.1"/>
    <property type="molecule type" value="Genomic_DNA"/>
</dbReference>
<evidence type="ECO:0000259" key="1">
    <source>
        <dbReference type="Pfam" id="PF13456"/>
    </source>
</evidence>
<evidence type="ECO:0000313" key="3">
    <source>
        <dbReference type="Proteomes" id="UP001054252"/>
    </source>
</evidence>
<dbReference type="PANTHER" id="PTHR34023">
    <property type="entry name" value="RNASE H DOMAIN-CONTAINING PROTEIN"/>
    <property type="match status" value="1"/>
</dbReference>
<dbReference type="GO" id="GO:0003676">
    <property type="term" value="F:nucleic acid binding"/>
    <property type="evidence" value="ECO:0007669"/>
    <property type="project" value="InterPro"/>
</dbReference>
<name>A0AAV5IWU5_9ROSI</name>
<protein>
    <recommendedName>
        <fullName evidence="1">RNase H type-1 domain-containing protein</fullName>
    </recommendedName>
</protein>
<dbReference type="Proteomes" id="UP001054252">
    <property type="component" value="Unassembled WGS sequence"/>
</dbReference>
<dbReference type="InterPro" id="IPR044730">
    <property type="entry name" value="RNase_H-like_dom_plant"/>
</dbReference>
<dbReference type="Gene3D" id="3.30.420.10">
    <property type="entry name" value="Ribonuclease H-like superfamily/Ribonuclease H"/>
    <property type="match status" value="1"/>
</dbReference>
<dbReference type="PANTHER" id="PTHR34023:SF4">
    <property type="entry name" value="RNASE H TYPE-1 DOMAIN-CONTAINING PROTEIN"/>
    <property type="match status" value="1"/>
</dbReference>
<keyword evidence="3" id="KW-1185">Reference proteome</keyword>
<dbReference type="GO" id="GO:0004523">
    <property type="term" value="F:RNA-DNA hybrid ribonuclease activity"/>
    <property type="evidence" value="ECO:0007669"/>
    <property type="project" value="InterPro"/>
</dbReference>
<evidence type="ECO:0000313" key="2">
    <source>
        <dbReference type="EMBL" id="GKV06351.1"/>
    </source>
</evidence>
<accession>A0AAV5IWU5</accession>
<organism evidence="2 3">
    <name type="scientific">Rubroshorea leprosula</name>
    <dbReference type="NCBI Taxonomy" id="152421"/>
    <lineage>
        <taxon>Eukaryota</taxon>
        <taxon>Viridiplantae</taxon>
        <taxon>Streptophyta</taxon>
        <taxon>Embryophyta</taxon>
        <taxon>Tracheophyta</taxon>
        <taxon>Spermatophyta</taxon>
        <taxon>Magnoliopsida</taxon>
        <taxon>eudicotyledons</taxon>
        <taxon>Gunneridae</taxon>
        <taxon>Pentapetalae</taxon>
        <taxon>rosids</taxon>
        <taxon>malvids</taxon>
        <taxon>Malvales</taxon>
        <taxon>Dipterocarpaceae</taxon>
        <taxon>Rubroshorea</taxon>
    </lineage>
</organism>
<dbReference type="CDD" id="cd06222">
    <property type="entry name" value="RNase_H_like"/>
    <property type="match status" value="1"/>
</dbReference>
<reference evidence="2 3" key="1">
    <citation type="journal article" date="2021" name="Commun. Biol.">
        <title>The genome of Shorea leprosula (Dipterocarpaceae) highlights the ecological relevance of drought in aseasonal tropical rainforests.</title>
        <authorList>
            <person name="Ng K.K.S."/>
            <person name="Kobayashi M.J."/>
            <person name="Fawcett J.A."/>
            <person name="Hatakeyama M."/>
            <person name="Paape T."/>
            <person name="Ng C.H."/>
            <person name="Ang C.C."/>
            <person name="Tnah L.H."/>
            <person name="Lee C.T."/>
            <person name="Nishiyama T."/>
            <person name="Sese J."/>
            <person name="O'Brien M.J."/>
            <person name="Copetti D."/>
            <person name="Mohd Noor M.I."/>
            <person name="Ong R.C."/>
            <person name="Putra M."/>
            <person name="Sireger I.Z."/>
            <person name="Indrioko S."/>
            <person name="Kosugi Y."/>
            <person name="Izuno A."/>
            <person name="Isagi Y."/>
            <person name="Lee S.L."/>
            <person name="Shimizu K.K."/>
        </authorList>
    </citation>
    <scope>NUCLEOTIDE SEQUENCE [LARGE SCALE GENOMIC DNA]</scope>
    <source>
        <strain evidence="2">214</strain>
    </source>
</reference>